<dbReference type="CDD" id="cd07043">
    <property type="entry name" value="STAS_anti-anti-sigma_factors"/>
    <property type="match status" value="1"/>
</dbReference>
<accession>A0A931G6J0</accession>
<name>A0A931G6J0_9ACTN</name>
<sequence length="115" mass="11953">MRTYANGPVGNDPVMPAIVAEVHGDTLTLRLTGDIDAFTAPALLEQAHLIIKTGSASHVVADLAEVTFCDAAAIRALDGLAVAAADRGGSLRLRDAQPHIRWLCLQVGAGDLLAD</sequence>
<feature type="domain" description="STAS" evidence="1">
    <location>
        <begin position="16"/>
        <end position="115"/>
    </location>
</feature>
<gene>
    <name evidence="2" type="ORF">I4J89_38130</name>
</gene>
<dbReference type="RefSeq" id="WP_196419058.1">
    <property type="nucleotide sequence ID" value="NZ_JADQTO010000026.1"/>
</dbReference>
<dbReference type="Pfam" id="PF01740">
    <property type="entry name" value="STAS"/>
    <property type="match status" value="1"/>
</dbReference>
<dbReference type="SUPFAM" id="SSF52091">
    <property type="entry name" value="SpoIIaa-like"/>
    <property type="match status" value="1"/>
</dbReference>
<proteinExistence type="predicted"/>
<dbReference type="Gene3D" id="3.30.750.24">
    <property type="entry name" value="STAS domain"/>
    <property type="match status" value="1"/>
</dbReference>
<organism evidence="2 3">
    <name type="scientific">Actinoplanes aureus</name>
    <dbReference type="NCBI Taxonomy" id="2792083"/>
    <lineage>
        <taxon>Bacteria</taxon>
        <taxon>Bacillati</taxon>
        <taxon>Actinomycetota</taxon>
        <taxon>Actinomycetes</taxon>
        <taxon>Micromonosporales</taxon>
        <taxon>Micromonosporaceae</taxon>
        <taxon>Actinoplanes</taxon>
    </lineage>
</organism>
<reference evidence="2" key="1">
    <citation type="submission" date="2020-11" db="EMBL/GenBank/DDBJ databases">
        <title>Isolation and identification of active actinomycetes.</title>
        <authorList>
            <person name="Sun X."/>
        </authorList>
    </citation>
    <scope>NUCLEOTIDE SEQUENCE</scope>
    <source>
        <strain evidence="2">NEAU-A11</strain>
    </source>
</reference>
<evidence type="ECO:0000313" key="2">
    <source>
        <dbReference type="EMBL" id="MBG0567284.1"/>
    </source>
</evidence>
<comment type="caution">
    <text evidence="2">The sequence shown here is derived from an EMBL/GenBank/DDBJ whole genome shotgun (WGS) entry which is preliminary data.</text>
</comment>
<dbReference type="InterPro" id="IPR036513">
    <property type="entry name" value="STAS_dom_sf"/>
</dbReference>
<evidence type="ECO:0000259" key="1">
    <source>
        <dbReference type="PROSITE" id="PS50801"/>
    </source>
</evidence>
<dbReference type="PANTHER" id="PTHR33495">
    <property type="entry name" value="ANTI-SIGMA FACTOR ANTAGONIST TM_1081-RELATED-RELATED"/>
    <property type="match status" value="1"/>
</dbReference>
<dbReference type="Proteomes" id="UP000598146">
    <property type="component" value="Unassembled WGS sequence"/>
</dbReference>
<dbReference type="PROSITE" id="PS50801">
    <property type="entry name" value="STAS"/>
    <property type="match status" value="1"/>
</dbReference>
<protein>
    <submittedName>
        <fullName evidence="2">STAS domain-containing protein</fullName>
    </submittedName>
</protein>
<dbReference type="GO" id="GO:0043856">
    <property type="term" value="F:anti-sigma factor antagonist activity"/>
    <property type="evidence" value="ECO:0007669"/>
    <property type="project" value="TreeGrafter"/>
</dbReference>
<dbReference type="EMBL" id="JADQTO010000026">
    <property type="protein sequence ID" value="MBG0567284.1"/>
    <property type="molecule type" value="Genomic_DNA"/>
</dbReference>
<keyword evidence="3" id="KW-1185">Reference proteome</keyword>
<dbReference type="InterPro" id="IPR002645">
    <property type="entry name" value="STAS_dom"/>
</dbReference>
<dbReference type="PANTHER" id="PTHR33495:SF2">
    <property type="entry name" value="ANTI-SIGMA FACTOR ANTAGONIST TM_1081-RELATED"/>
    <property type="match status" value="1"/>
</dbReference>
<evidence type="ECO:0000313" key="3">
    <source>
        <dbReference type="Proteomes" id="UP000598146"/>
    </source>
</evidence>
<dbReference type="AlphaFoldDB" id="A0A931G6J0"/>